<evidence type="ECO:0000259" key="5">
    <source>
        <dbReference type="Pfam" id="PF00425"/>
    </source>
</evidence>
<dbReference type="EMBL" id="PVWK01000125">
    <property type="protein sequence ID" value="PSB25415.1"/>
    <property type="molecule type" value="Genomic_DNA"/>
</dbReference>
<dbReference type="InterPro" id="IPR019999">
    <property type="entry name" value="Anth_synth_I-like"/>
</dbReference>
<organism evidence="6 7">
    <name type="scientific">Stenomitos frigidus ULC18</name>
    <dbReference type="NCBI Taxonomy" id="2107698"/>
    <lineage>
        <taxon>Bacteria</taxon>
        <taxon>Bacillati</taxon>
        <taxon>Cyanobacteriota</taxon>
        <taxon>Cyanophyceae</taxon>
        <taxon>Leptolyngbyales</taxon>
        <taxon>Leptolyngbyaceae</taxon>
        <taxon>Stenomitos</taxon>
    </lineage>
</organism>
<dbReference type="PANTHER" id="PTHR11236:SF48">
    <property type="entry name" value="ISOCHORISMATE SYNTHASE MENF"/>
    <property type="match status" value="1"/>
</dbReference>
<gene>
    <name evidence="6" type="ORF">C7B82_23325</name>
</gene>
<dbReference type="SUPFAM" id="SSF56322">
    <property type="entry name" value="ADC synthase"/>
    <property type="match status" value="1"/>
</dbReference>
<comment type="caution">
    <text evidence="6">The sequence shown here is derived from an EMBL/GenBank/DDBJ whole genome shotgun (WGS) entry which is preliminary data.</text>
</comment>
<keyword evidence="2" id="KW-0479">Metal-binding</keyword>
<dbReference type="OrthoDB" id="9803598at2"/>
<keyword evidence="7" id="KW-1185">Reference proteome</keyword>
<evidence type="ECO:0000256" key="3">
    <source>
        <dbReference type="ARBA" id="ARBA00022842"/>
    </source>
</evidence>
<dbReference type="AlphaFoldDB" id="A0A2T1DY59"/>
<dbReference type="InterPro" id="IPR005801">
    <property type="entry name" value="ADC_synthase"/>
</dbReference>
<dbReference type="PRINTS" id="PR00095">
    <property type="entry name" value="ANTSNTHASEI"/>
</dbReference>
<sequence length="440" mass="48624">MYQLATDLVAYHELFLPGQKDALLVLQNLLSAQVVSDYVMYQDGDEVRIAGDALAHVTVTSTAVTMNYLGRKQSEPAQDPLKQVEALLAELPVENWTAYGYVSFDVSRFYYPYSKAIEQPIVQFTVPETEIFSTPRGIYIRSLKSPEKIQKAIAADSQLAEYTATPPVVDFADSEQYQHQVATLVGAIQSGELQKAIVSRSIKVKGDMDVLGTYALGARNNNAARSYCLRMGDVCAVGFSPEIFMEVSPDGFVVTNPLAGTRPRDQDPEADARLHNELFTDAKEVKEHALSIWLAQTEIASVCQADTVQVFDFMEVKKYRTVQHLSSRVGGQLKPDKTLWDAMKVLFPGITVSGINKERALAWIDRLEDEPRGLYAGAIGWINSKGETDLAIAIRSAYQYGDCVYLNAGAGIVAESVPENEYVESVNKMNTMLSNLVMKC</sequence>
<evidence type="ECO:0000313" key="7">
    <source>
        <dbReference type="Proteomes" id="UP000239576"/>
    </source>
</evidence>
<name>A0A2T1DY59_9CYAN</name>
<reference evidence="6 7" key="2">
    <citation type="submission" date="2018-03" db="EMBL/GenBank/DDBJ databases">
        <title>The ancient ancestry and fast evolution of plastids.</title>
        <authorList>
            <person name="Moore K.R."/>
            <person name="Magnabosco C."/>
            <person name="Momper L."/>
            <person name="Gold D.A."/>
            <person name="Bosak T."/>
            <person name="Fournier G.P."/>
        </authorList>
    </citation>
    <scope>NUCLEOTIDE SEQUENCE [LARGE SCALE GENOMIC DNA]</scope>
    <source>
        <strain evidence="6 7">ULC18</strain>
    </source>
</reference>
<protein>
    <submittedName>
        <fullName evidence="6">Salicylate synthase</fullName>
    </submittedName>
</protein>
<dbReference type="Gene3D" id="3.60.120.10">
    <property type="entry name" value="Anthranilate synthase"/>
    <property type="match status" value="1"/>
</dbReference>
<evidence type="ECO:0000256" key="2">
    <source>
        <dbReference type="ARBA" id="ARBA00022723"/>
    </source>
</evidence>
<dbReference type="PANTHER" id="PTHR11236">
    <property type="entry name" value="AMINOBENZOATE/ANTHRANILATE SYNTHASE"/>
    <property type="match status" value="1"/>
</dbReference>
<dbReference type="GO" id="GO:0000162">
    <property type="term" value="P:L-tryptophan biosynthetic process"/>
    <property type="evidence" value="ECO:0007669"/>
    <property type="project" value="TreeGrafter"/>
</dbReference>
<dbReference type="GO" id="GO:0016833">
    <property type="term" value="F:oxo-acid-lyase activity"/>
    <property type="evidence" value="ECO:0007669"/>
    <property type="project" value="InterPro"/>
</dbReference>
<feature type="domain" description="Chorismate-utilising enzyme C-terminal" evidence="5">
    <location>
        <begin position="174"/>
        <end position="428"/>
    </location>
</feature>
<dbReference type="Pfam" id="PF00425">
    <property type="entry name" value="Chorismate_bind"/>
    <property type="match status" value="1"/>
</dbReference>
<dbReference type="RefSeq" id="WP_106259034.1">
    <property type="nucleotide sequence ID" value="NZ_CAWNSW010000034.1"/>
</dbReference>
<keyword evidence="3" id="KW-0460">Magnesium</keyword>
<accession>A0A2T1DY59</accession>
<dbReference type="GO" id="GO:0046872">
    <property type="term" value="F:metal ion binding"/>
    <property type="evidence" value="ECO:0007669"/>
    <property type="project" value="UniProtKB-KW"/>
</dbReference>
<keyword evidence="4" id="KW-0456">Lyase</keyword>
<evidence type="ECO:0000313" key="6">
    <source>
        <dbReference type="EMBL" id="PSB25415.1"/>
    </source>
</evidence>
<dbReference type="InterPro" id="IPR015890">
    <property type="entry name" value="Chorismate_C"/>
</dbReference>
<evidence type="ECO:0000256" key="4">
    <source>
        <dbReference type="ARBA" id="ARBA00023239"/>
    </source>
</evidence>
<dbReference type="NCBIfam" id="TIGR03494">
    <property type="entry name" value="salicyl_syn"/>
    <property type="match status" value="1"/>
</dbReference>
<dbReference type="GO" id="GO:0008909">
    <property type="term" value="F:isochorismate synthase activity"/>
    <property type="evidence" value="ECO:0007669"/>
    <property type="project" value="InterPro"/>
</dbReference>
<dbReference type="Proteomes" id="UP000239576">
    <property type="component" value="Unassembled WGS sequence"/>
</dbReference>
<evidence type="ECO:0000256" key="1">
    <source>
        <dbReference type="ARBA" id="ARBA00001946"/>
    </source>
</evidence>
<dbReference type="InterPro" id="IPR019996">
    <property type="entry name" value="Salicylate_synthase"/>
</dbReference>
<reference evidence="7" key="1">
    <citation type="submission" date="2018-02" db="EMBL/GenBank/DDBJ databases">
        <authorList>
            <person name="Moore K."/>
            <person name="Momper L."/>
        </authorList>
    </citation>
    <scope>NUCLEOTIDE SEQUENCE [LARGE SCALE GENOMIC DNA]</scope>
    <source>
        <strain evidence="7">ULC18</strain>
    </source>
</reference>
<proteinExistence type="predicted"/>
<comment type="cofactor">
    <cofactor evidence="1">
        <name>Mg(2+)</name>
        <dbReference type="ChEBI" id="CHEBI:18420"/>
    </cofactor>
</comment>